<sequence>MTDIEFDAGDAKAMARTARAAADTLRGQSGSRSSAAESALADFAGSYADRFNDAVVIESEDRSKLVGVLTDLATAVDAAVAAAERERERIREHAAWTARESERRTAAAQSGAGLLADAVVDTWDAVVDREPSNEPGARPVVDAEFRARERARYAGGGSGGKSSADPAALRGFVSTTSGLDIAAHTEAVSVRSAWNTFTSSCGWVDFDRKSVAQGFERYVDENGEDRSWMTKTAGAFEDAGGGSLSDVLLDIATMGQRAPAVQALFASGLTPAEVAAKWTELGLTTADRTALEGLPTSVLAQLGNLEGVPYWARSTANAVVLNQRMGDIELELDRLEASLPFSRDASTAVLARMAMLEKDLKSLRNINAALAKPKDAEGARSLISLTDDHPPLASVSIGDLDTADDVTWAVPGMNTTTADMSSWTRAAQNIYDEQGRSGNPPDRAVLAWIGYEAPDATTVLGMGKAEAGAPRLAASINGLGAVRAGRMPETNVVAHSYGTTVSAQALSTTDAHVDRFVALGSAGLPNAVDSAGKVHAEHVYVGQARNVLPDEAGQGDHLAALGRRAPGHHVDPSREVFGATVFGTDSNPADAADRKPVLNHDPLTGDGSGYLDADTESVYNVGRVTTGHEDDATAYHPKPPTKRDQDLIDGKPWWMAGR</sequence>
<dbReference type="EMBL" id="CP076544">
    <property type="protein sequence ID" value="QWS33605.1"/>
    <property type="molecule type" value="Genomic_DNA"/>
</dbReference>
<organism evidence="1 2">
    <name type="scientific">Curtobacterium aetherium</name>
    <dbReference type="NCBI Taxonomy" id="2841594"/>
    <lineage>
        <taxon>Bacteria</taxon>
        <taxon>Bacillati</taxon>
        <taxon>Actinomycetota</taxon>
        <taxon>Actinomycetes</taxon>
        <taxon>Micrococcales</taxon>
        <taxon>Microbacteriaceae</taxon>
        <taxon>Curtobacterium</taxon>
    </lineage>
</organism>
<accession>A0ACD1E418</accession>
<protein>
    <submittedName>
        <fullName evidence="1">Alpha/beta hydrolase family protein</fullName>
    </submittedName>
</protein>
<gene>
    <name evidence="1" type="ORF">KM842_15470</name>
</gene>
<keyword evidence="2" id="KW-1185">Reference proteome</keyword>
<dbReference type="Proteomes" id="UP000681794">
    <property type="component" value="Chromosome"/>
</dbReference>
<evidence type="ECO:0000313" key="2">
    <source>
        <dbReference type="Proteomes" id="UP000681794"/>
    </source>
</evidence>
<name>A0ACD1E418_9MICO</name>
<keyword evidence="1" id="KW-0378">Hydrolase</keyword>
<reference evidence="1" key="1">
    <citation type="submission" date="2021-06" db="EMBL/GenBank/DDBJ databases">
        <authorList>
            <person name="Ellington A.J."/>
            <person name="Bryan N.C."/>
            <person name="Christner B.C."/>
            <person name="Reisch C.R."/>
        </authorList>
    </citation>
    <scope>NUCLEOTIDE SEQUENCE</scope>
    <source>
        <strain evidence="1">L6-1</strain>
    </source>
</reference>
<evidence type="ECO:0000313" key="1">
    <source>
        <dbReference type="EMBL" id="QWS33605.1"/>
    </source>
</evidence>
<proteinExistence type="predicted"/>